<feature type="region of interest" description="Disordered" evidence="1">
    <location>
        <begin position="286"/>
        <end position="316"/>
    </location>
</feature>
<gene>
    <name evidence="2" type="ORF">WOLCODRAFT_17334</name>
</gene>
<feature type="compositionally biased region" description="Basic and acidic residues" evidence="1">
    <location>
        <begin position="288"/>
        <end position="312"/>
    </location>
</feature>
<evidence type="ECO:0000313" key="2">
    <source>
        <dbReference type="EMBL" id="PCH41786.1"/>
    </source>
</evidence>
<dbReference type="EMBL" id="KB468113">
    <property type="protein sequence ID" value="PCH41786.1"/>
    <property type="molecule type" value="Genomic_DNA"/>
</dbReference>
<name>A0A2H3JHX3_WOLCO</name>
<evidence type="ECO:0000313" key="3">
    <source>
        <dbReference type="Proteomes" id="UP000218811"/>
    </source>
</evidence>
<reference evidence="2 3" key="1">
    <citation type="journal article" date="2012" name="Science">
        <title>The Paleozoic origin of enzymatic lignin decomposition reconstructed from 31 fungal genomes.</title>
        <authorList>
            <person name="Floudas D."/>
            <person name="Binder M."/>
            <person name="Riley R."/>
            <person name="Barry K."/>
            <person name="Blanchette R.A."/>
            <person name="Henrissat B."/>
            <person name="Martinez A.T."/>
            <person name="Otillar R."/>
            <person name="Spatafora J.W."/>
            <person name="Yadav J.S."/>
            <person name="Aerts A."/>
            <person name="Benoit I."/>
            <person name="Boyd A."/>
            <person name="Carlson A."/>
            <person name="Copeland A."/>
            <person name="Coutinho P.M."/>
            <person name="de Vries R.P."/>
            <person name="Ferreira P."/>
            <person name="Findley K."/>
            <person name="Foster B."/>
            <person name="Gaskell J."/>
            <person name="Glotzer D."/>
            <person name="Gorecki P."/>
            <person name="Heitman J."/>
            <person name="Hesse C."/>
            <person name="Hori C."/>
            <person name="Igarashi K."/>
            <person name="Jurgens J.A."/>
            <person name="Kallen N."/>
            <person name="Kersten P."/>
            <person name="Kohler A."/>
            <person name="Kuees U."/>
            <person name="Kumar T.K.A."/>
            <person name="Kuo A."/>
            <person name="LaButti K."/>
            <person name="Larrondo L.F."/>
            <person name="Lindquist E."/>
            <person name="Ling A."/>
            <person name="Lombard V."/>
            <person name="Lucas S."/>
            <person name="Lundell T."/>
            <person name="Martin R."/>
            <person name="McLaughlin D.J."/>
            <person name="Morgenstern I."/>
            <person name="Morin E."/>
            <person name="Murat C."/>
            <person name="Nagy L.G."/>
            <person name="Nolan M."/>
            <person name="Ohm R.A."/>
            <person name="Patyshakuliyeva A."/>
            <person name="Rokas A."/>
            <person name="Ruiz-Duenas F.J."/>
            <person name="Sabat G."/>
            <person name="Salamov A."/>
            <person name="Samejima M."/>
            <person name="Schmutz J."/>
            <person name="Slot J.C."/>
            <person name="St John F."/>
            <person name="Stenlid J."/>
            <person name="Sun H."/>
            <person name="Sun S."/>
            <person name="Syed K."/>
            <person name="Tsang A."/>
            <person name="Wiebenga A."/>
            <person name="Young D."/>
            <person name="Pisabarro A."/>
            <person name="Eastwood D.C."/>
            <person name="Martin F."/>
            <person name="Cullen D."/>
            <person name="Grigoriev I.V."/>
            <person name="Hibbett D.S."/>
        </authorList>
    </citation>
    <scope>NUCLEOTIDE SEQUENCE [LARGE SCALE GENOMIC DNA]</scope>
    <source>
        <strain evidence="2 3">MD-104</strain>
    </source>
</reference>
<dbReference type="AlphaFoldDB" id="A0A2H3JHX3"/>
<sequence>MAASTSTGRHTRTLSRVVLSSSSSGRMTLPLVDPATGKLEHYTLVKIDAPSSPAEPATDPRDALPPSASLPSILELEPRQENPLAQRLARLVSHYLLDVSPRALCVLEEDTAWPCLRLAPGRPTFLPATPPSPALKACPSLARFASPTPSSTRSAPLSQSASPTRSASPPPLVHDQEHEHDQSLSRDDSFFAFADTPAHPPAPTHAYYGWPGSEPDSSFGARALVGLGLVGMTKADGTPFDGLGLLPRSPFPPFSPDHYWPAAADCSPAPAWRGWGALEGPEWSPCVEDGRAQRRGGRERLESPLARGDELQSQRTSGFRLYRTEGRRGHPRTASSSTDAGAITNAVVPVGRGRGMRRSVMPSTRRLALPAAPAQDDVFTSSPVRSGTVVRKWGGARRTGRDEGRQGVDN</sequence>
<organism evidence="2 3">
    <name type="scientific">Wolfiporia cocos (strain MD-104)</name>
    <name type="common">Brown rot fungus</name>
    <dbReference type="NCBI Taxonomy" id="742152"/>
    <lineage>
        <taxon>Eukaryota</taxon>
        <taxon>Fungi</taxon>
        <taxon>Dikarya</taxon>
        <taxon>Basidiomycota</taxon>
        <taxon>Agaricomycotina</taxon>
        <taxon>Agaricomycetes</taxon>
        <taxon>Polyporales</taxon>
        <taxon>Phaeolaceae</taxon>
        <taxon>Wolfiporia</taxon>
    </lineage>
</organism>
<feature type="compositionally biased region" description="Low complexity" evidence="1">
    <location>
        <begin position="145"/>
        <end position="167"/>
    </location>
</feature>
<accession>A0A2H3JHX3</accession>
<keyword evidence="3" id="KW-1185">Reference proteome</keyword>
<proteinExistence type="predicted"/>
<dbReference type="OrthoDB" id="2788708at2759"/>
<dbReference type="Proteomes" id="UP000218811">
    <property type="component" value="Unassembled WGS sequence"/>
</dbReference>
<protein>
    <submittedName>
        <fullName evidence="2">Uncharacterized protein</fullName>
    </submittedName>
</protein>
<feature type="region of interest" description="Disordered" evidence="1">
    <location>
        <begin position="145"/>
        <end position="181"/>
    </location>
</feature>
<evidence type="ECO:0000256" key="1">
    <source>
        <dbReference type="SAM" id="MobiDB-lite"/>
    </source>
</evidence>